<evidence type="ECO:0000256" key="2">
    <source>
        <dbReference type="SAM" id="SignalP"/>
    </source>
</evidence>
<sequence length="262" mass="27533">MKAYTTFAIVSSAVAAAAAPLNAAKRWAPSVRISLGDSATAIQREVSLDGTPFIVPGSGDERAVTVISIVDDNGNADSTCSAFDDEGNFIRGTNSRDLFFAGSNLDLDRRTQVFAVVCADAQSFPRSPGRNPNATGNNDNTGGQDNANPSTPTPSPPVPDQRGEEDFKWISVGLEDDEDTFVVRMAVLNEVTDISSFLPNGKILFRAEVFNSNAHSGAVCDTFADKAGTQNLNKPFGVNNSGLATGATSIGVNVQSIICRVP</sequence>
<reference evidence="3" key="1">
    <citation type="journal article" date="2020" name="Stud. Mycol.">
        <title>101 Dothideomycetes genomes: a test case for predicting lifestyles and emergence of pathogens.</title>
        <authorList>
            <person name="Haridas S."/>
            <person name="Albert R."/>
            <person name="Binder M."/>
            <person name="Bloem J."/>
            <person name="Labutti K."/>
            <person name="Salamov A."/>
            <person name="Andreopoulos B."/>
            <person name="Baker S."/>
            <person name="Barry K."/>
            <person name="Bills G."/>
            <person name="Bluhm B."/>
            <person name="Cannon C."/>
            <person name="Castanera R."/>
            <person name="Culley D."/>
            <person name="Daum C."/>
            <person name="Ezra D."/>
            <person name="Gonzalez J."/>
            <person name="Henrissat B."/>
            <person name="Kuo A."/>
            <person name="Liang C."/>
            <person name="Lipzen A."/>
            <person name="Lutzoni F."/>
            <person name="Magnuson J."/>
            <person name="Mondo S."/>
            <person name="Nolan M."/>
            <person name="Ohm R."/>
            <person name="Pangilinan J."/>
            <person name="Park H.-J."/>
            <person name="Ramirez L."/>
            <person name="Alfaro M."/>
            <person name="Sun H."/>
            <person name="Tritt A."/>
            <person name="Yoshinaga Y."/>
            <person name="Zwiers L.-H."/>
            <person name="Turgeon B."/>
            <person name="Goodwin S."/>
            <person name="Spatafora J."/>
            <person name="Crous P."/>
            <person name="Grigoriev I."/>
        </authorList>
    </citation>
    <scope>NUCLEOTIDE SEQUENCE</scope>
    <source>
        <strain evidence="3">CBS 121739</strain>
    </source>
</reference>
<proteinExistence type="predicted"/>
<dbReference type="Proteomes" id="UP000799437">
    <property type="component" value="Unassembled WGS sequence"/>
</dbReference>
<keyword evidence="4" id="KW-1185">Reference proteome</keyword>
<evidence type="ECO:0000313" key="3">
    <source>
        <dbReference type="EMBL" id="KAF2762709.1"/>
    </source>
</evidence>
<organism evidence="3 4">
    <name type="scientific">Pseudovirgaria hyperparasitica</name>
    <dbReference type="NCBI Taxonomy" id="470096"/>
    <lineage>
        <taxon>Eukaryota</taxon>
        <taxon>Fungi</taxon>
        <taxon>Dikarya</taxon>
        <taxon>Ascomycota</taxon>
        <taxon>Pezizomycotina</taxon>
        <taxon>Dothideomycetes</taxon>
        <taxon>Dothideomycetes incertae sedis</taxon>
        <taxon>Acrospermales</taxon>
        <taxon>Acrospermaceae</taxon>
        <taxon>Pseudovirgaria</taxon>
    </lineage>
</organism>
<gene>
    <name evidence="3" type="ORF">EJ05DRAFT_10182</name>
</gene>
<name>A0A6A6WL32_9PEZI</name>
<feature type="chain" id="PRO_5025405526" evidence="2">
    <location>
        <begin position="19"/>
        <end position="262"/>
    </location>
</feature>
<dbReference type="RefSeq" id="XP_033605160.1">
    <property type="nucleotide sequence ID" value="XM_033738941.1"/>
</dbReference>
<protein>
    <submittedName>
        <fullName evidence="3">Uncharacterized protein</fullName>
    </submittedName>
</protein>
<feature type="compositionally biased region" description="Low complexity" evidence="1">
    <location>
        <begin position="131"/>
        <end position="150"/>
    </location>
</feature>
<evidence type="ECO:0000313" key="4">
    <source>
        <dbReference type="Proteomes" id="UP000799437"/>
    </source>
</evidence>
<dbReference type="AlphaFoldDB" id="A0A6A6WL32"/>
<dbReference type="EMBL" id="ML996565">
    <property type="protein sequence ID" value="KAF2762709.1"/>
    <property type="molecule type" value="Genomic_DNA"/>
</dbReference>
<evidence type="ECO:0000256" key="1">
    <source>
        <dbReference type="SAM" id="MobiDB-lite"/>
    </source>
</evidence>
<keyword evidence="2" id="KW-0732">Signal</keyword>
<accession>A0A6A6WL32</accession>
<feature type="signal peptide" evidence="2">
    <location>
        <begin position="1"/>
        <end position="18"/>
    </location>
</feature>
<dbReference type="GeneID" id="54479995"/>
<feature type="region of interest" description="Disordered" evidence="1">
    <location>
        <begin position="125"/>
        <end position="163"/>
    </location>
</feature>